<dbReference type="PANTHER" id="PTHR21098:SF12">
    <property type="entry name" value="RIBOFLAVIN SYNTHASE"/>
    <property type="match status" value="1"/>
</dbReference>
<name>Q6AP96_DESPS</name>
<keyword evidence="13" id="KW-1185">Reference proteome</keyword>
<dbReference type="Gene3D" id="2.40.30.20">
    <property type="match status" value="2"/>
</dbReference>
<feature type="repeat" description="Lumazine-binding" evidence="10">
    <location>
        <begin position="4"/>
        <end position="99"/>
    </location>
</feature>
<protein>
    <recommendedName>
        <fullName evidence="5 9">Riboflavin synthase</fullName>
        <ecNumber evidence="4 9">2.5.1.9</ecNumber>
    </recommendedName>
</protein>
<accession>Q6AP96</accession>
<dbReference type="InterPro" id="IPR001783">
    <property type="entry name" value="Lumazine-bd"/>
</dbReference>
<organism evidence="12 13">
    <name type="scientific">Desulfotalea psychrophila (strain LSv54 / DSM 12343)</name>
    <dbReference type="NCBI Taxonomy" id="177439"/>
    <lineage>
        <taxon>Bacteria</taxon>
        <taxon>Pseudomonadati</taxon>
        <taxon>Thermodesulfobacteriota</taxon>
        <taxon>Desulfobulbia</taxon>
        <taxon>Desulfobulbales</taxon>
        <taxon>Desulfocapsaceae</taxon>
        <taxon>Desulfotalea</taxon>
    </lineage>
</organism>
<dbReference type="InterPro" id="IPR017938">
    <property type="entry name" value="Riboflavin_synthase-like_b-brl"/>
</dbReference>
<dbReference type="InterPro" id="IPR023366">
    <property type="entry name" value="ATP_synth_asu-like_sf"/>
</dbReference>
<dbReference type="Proteomes" id="UP000000602">
    <property type="component" value="Chromosome"/>
</dbReference>
<keyword evidence="7" id="KW-0808">Transferase</keyword>
<evidence type="ECO:0000256" key="7">
    <source>
        <dbReference type="ARBA" id="ARBA00022679"/>
    </source>
</evidence>
<dbReference type="NCBIfam" id="NF006767">
    <property type="entry name" value="PRK09289.1"/>
    <property type="match status" value="1"/>
</dbReference>
<reference evidence="13" key="1">
    <citation type="journal article" date="2004" name="Environ. Microbiol.">
        <title>The genome of Desulfotalea psychrophila, a sulfate-reducing bacterium from permanently cold Arctic sediments.</title>
        <authorList>
            <person name="Rabus R."/>
            <person name="Ruepp A."/>
            <person name="Frickey T."/>
            <person name="Rattei T."/>
            <person name="Fartmann B."/>
            <person name="Stark M."/>
            <person name="Bauer M."/>
            <person name="Zibat A."/>
            <person name="Lombardot T."/>
            <person name="Becker I."/>
            <person name="Amann J."/>
            <person name="Gellner K."/>
            <person name="Teeling H."/>
            <person name="Leuschner W.D."/>
            <person name="Gloeckner F.-O."/>
            <person name="Lupas A.N."/>
            <person name="Amann R."/>
            <person name="Klenk H.-P."/>
        </authorList>
    </citation>
    <scope>NUCLEOTIDE SEQUENCE [LARGE SCALE GENOMIC DNA]</scope>
    <source>
        <strain evidence="13">DSM 12343 / LSv54</strain>
    </source>
</reference>
<evidence type="ECO:0000259" key="11">
    <source>
        <dbReference type="PROSITE" id="PS51177"/>
    </source>
</evidence>
<evidence type="ECO:0000256" key="2">
    <source>
        <dbReference type="ARBA" id="ARBA00002803"/>
    </source>
</evidence>
<evidence type="ECO:0000313" key="12">
    <source>
        <dbReference type="EMBL" id="CAG35828.1"/>
    </source>
</evidence>
<dbReference type="KEGG" id="dps:DP1099"/>
<sequence length="222" mass="23795">MSHMFTGIVQGKGKLLGKRKAGGGLSFDLEAGFDLSDPQEGESIAICGVCLTAYNIVGRRFLADVSPETLSRTRLGRLNTGDAVNMERALQVTDRLGGHIVSGHVDCLASLSALKKVGNFTLLNFSFPTEYSHYMIEKGSVTIDGVSLTINDCGDDCFSVSIIPQTLRETTLGDLVVGSRVNIEVDIIGKYVEKLLKRGGEGGKVSQTSSIDTRFLAENGFL</sequence>
<evidence type="ECO:0000256" key="8">
    <source>
        <dbReference type="ARBA" id="ARBA00022737"/>
    </source>
</evidence>
<comment type="function">
    <text evidence="2">Catalyzes the dismutation of two molecules of 6,7-dimethyl-8-ribityllumazine, resulting in the formation of riboflavin and 5-amino-6-(D-ribitylamino)uracil.</text>
</comment>
<feature type="domain" description="Lumazine-binding" evidence="11">
    <location>
        <begin position="4"/>
        <end position="99"/>
    </location>
</feature>
<dbReference type="PROSITE" id="PS51177">
    <property type="entry name" value="LUMAZINE_BIND"/>
    <property type="match status" value="2"/>
</dbReference>
<dbReference type="GO" id="GO:0009231">
    <property type="term" value="P:riboflavin biosynthetic process"/>
    <property type="evidence" value="ECO:0007669"/>
    <property type="project" value="UniProtKB-KW"/>
</dbReference>
<evidence type="ECO:0000313" key="13">
    <source>
        <dbReference type="Proteomes" id="UP000000602"/>
    </source>
</evidence>
<dbReference type="EMBL" id="CR522870">
    <property type="protein sequence ID" value="CAG35828.1"/>
    <property type="molecule type" value="Genomic_DNA"/>
</dbReference>
<evidence type="ECO:0000256" key="10">
    <source>
        <dbReference type="PROSITE-ProRule" id="PRU00524"/>
    </source>
</evidence>
<dbReference type="SUPFAM" id="SSF63380">
    <property type="entry name" value="Riboflavin synthase domain-like"/>
    <property type="match status" value="2"/>
</dbReference>
<keyword evidence="6" id="KW-0686">Riboflavin biosynthesis</keyword>
<feature type="repeat" description="Lumazine-binding" evidence="10">
    <location>
        <begin position="100"/>
        <end position="196"/>
    </location>
</feature>
<dbReference type="Pfam" id="PF00677">
    <property type="entry name" value="Lum_binding"/>
    <property type="match status" value="2"/>
</dbReference>
<dbReference type="FunFam" id="2.40.30.20:FF:000004">
    <property type="entry name" value="Riboflavin synthase, alpha subunit"/>
    <property type="match status" value="1"/>
</dbReference>
<dbReference type="InterPro" id="IPR026017">
    <property type="entry name" value="Lumazine-bd_dom"/>
</dbReference>
<keyword evidence="8" id="KW-0677">Repeat</keyword>
<evidence type="ECO:0000256" key="1">
    <source>
        <dbReference type="ARBA" id="ARBA00000968"/>
    </source>
</evidence>
<evidence type="ECO:0000256" key="9">
    <source>
        <dbReference type="NCBIfam" id="TIGR00187"/>
    </source>
</evidence>
<evidence type="ECO:0000256" key="4">
    <source>
        <dbReference type="ARBA" id="ARBA00012827"/>
    </source>
</evidence>
<comment type="pathway">
    <text evidence="3">Cofactor biosynthesis; riboflavin biosynthesis; riboflavin from 2-hydroxy-3-oxobutyl phosphate and 5-amino-6-(D-ribitylamino)uracil: step 2/2.</text>
</comment>
<dbReference type="AlphaFoldDB" id="Q6AP96"/>
<dbReference type="eggNOG" id="COG0307">
    <property type="taxonomic scope" value="Bacteria"/>
</dbReference>
<dbReference type="GO" id="GO:0004746">
    <property type="term" value="F:riboflavin synthase activity"/>
    <property type="evidence" value="ECO:0007669"/>
    <property type="project" value="UniProtKB-UniRule"/>
</dbReference>
<feature type="domain" description="Lumazine-binding" evidence="11">
    <location>
        <begin position="100"/>
        <end position="196"/>
    </location>
</feature>
<gene>
    <name evidence="12" type="ordered locus">DP1099</name>
</gene>
<dbReference type="NCBIfam" id="TIGR00187">
    <property type="entry name" value="ribE"/>
    <property type="match status" value="1"/>
</dbReference>
<dbReference type="EC" id="2.5.1.9" evidence="4 9"/>
<dbReference type="HOGENOM" id="CLU_034388_2_0_7"/>
<evidence type="ECO:0000256" key="6">
    <source>
        <dbReference type="ARBA" id="ARBA00022619"/>
    </source>
</evidence>
<evidence type="ECO:0000256" key="5">
    <source>
        <dbReference type="ARBA" id="ARBA00013950"/>
    </source>
</evidence>
<dbReference type="PANTHER" id="PTHR21098">
    <property type="entry name" value="RIBOFLAVIN SYNTHASE ALPHA CHAIN"/>
    <property type="match status" value="1"/>
</dbReference>
<proteinExistence type="predicted"/>
<dbReference type="PIRSF" id="PIRSF000498">
    <property type="entry name" value="Riboflavin_syn_A"/>
    <property type="match status" value="1"/>
</dbReference>
<comment type="catalytic activity">
    <reaction evidence="1">
        <text>2 6,7-dimethyl-8-(1-D-ribityl)lumazine + H(+) = 5-amino-6-(D-ribitylamino)uracil + riboflavin</text>
        <dbReference type="Rhea" id="RHEA:20772"/>
        <dbReference type="ChEBI" id="CHEBI:15378"/>
        <dbReference type="ChEBI" id="CHEBI:15934"/>
        <dbReference type="ChEBI" id="CHEBI:57986"/>
        <dbReference type="ChEBI" id="CHEBI:58201"/>
        <dbReference type="EC" id="2.5.1.9"/>
    </reaction>
</comment>
<dbReference type="STRING" id="177439.DP1099"/>
<evidence type="ECO:0000256" key="3">
    <source>
        <dbReference type="ARBA" id="ARBA00004887"/>
    </source>
</evidence>
<dbReference type="CDD" id="cd00402">
    <property type="entry name" value="Riboflavin_synthase_like"/>
    <property type="match status" value="1"/>
</dbReference>